<dbReference type="InterPro" id="IPR004305">
    <property type="entry name" value="Thiaminase-2/PQQC"/>
</dbReference>
<keyword evidence="4" id="KW-1185">Reference proteome</keyword>
<evidence type="ECO:0000313" key="3">
    <source>
        <dbReference type="EMBL" id="GBE83848.1"/>
    </source>
</evidence>
<dbReference type="AlphaFoldDB" id="A0A401GNQ3"/>
<evidence type="ECO:0000256" key="1">
    <source>
        <dbReference type="SAM" id="MobiDB-lite"/>
    </source>
</evidence>
<sequence>MATTVTSTNETLTTHLVSSSTPRPYSTATKHPFLVAAGHGTLPPALLALYLSQDRIYAAHAYPAFIGRLLAAVPFSSLHALNSPQERANQRIVQILSAALENVVREVKFFGETAEKWELPLEGWRERKATRDYTAEMVRVSAGGIEDGLVFLWAMERVYLDAWKYVGSLSPGSSSGATAPAVSALVANWTNLEFVGFVDDLADVVNSLNIQPGSEACARAEQIWARVIELEESFWPISGEEEL</sequence>
<evidence type="ECO:0000313" key="4">
    <source>
        <dbReference type="Proteomes" id="UP000287166"/>
    </source>
</evidence>
<feature type="compositionally biased region" description="Low complexity" evidence="1">
    <location>
        <begin position="1"/>
        <end position="14"/>
    </location>
</feature>
<dbReference type="Proteomes" id="UP000287166">
    <property type="component" value="Unassembled WGS sequence"/>
</dbReference>
<dbReference type="OrthoDB" id="37730at2759"/>
<dbReference type="STRING" id="139825.A0A401GNQ3"/>
<dbReference type="Gene3D" id="1.20.910.10">
    <property type="entry name" value="Heme oxygenase-like"/>
    <property type="match status" value="1"/>
</dbReference>
<accession>A0A401GNQ3</accession>
<dbReference type="Pfam" id="PF03070">
    <property type="entry name" value="TENA_THI-4"/>
    <property type="match status" value="1"/>
</dbReference>
<protein>
    <recommendedName>
        <fullName evidence="2">Thiaminase-2/PQQC domain-containing protein</fullName>
    </recommendedName>
</protein>
<reference evidence="3 4" key="1">
    <citation type="journal article" date="2018" name="Sci. Rep.">
        <title>Genome sequence of the cauliflower mushroom Sparassis crispa (Hanabiratake) and its association with beneficial usage.</title>
        <authorList>
            <person name="Kiyama R."/>
            <person name="Furutani Y."/>
            <person name="Kawaguchi K."/>
            <person name="Nakanishi T."/>
        </authorList>
    </citation>
    <scope>NUCLEOTIDE SEQUENCE [LARGE SCALE GENOMIC DNA]</scope>
</reference>
<dbReference type="SUPFAM" id="SSF48613">
    <property type="entry name" value="Heme oxygenase-like"/>
    <property type="match status" value="1"/>
</dbReference>
<dbReference type="InParanoid" id="A0A401GNQ3"/>
<dbReference type="CDD" id="cd19357">
    <property type="entry name" value="TenA_E_At3g16990-like"/>
    <property type="match status" value="1"/>
</dbReference>
<dbReference type="EMBL" id="BFAD01000005">
    <property type="protein sequence ID" value="GBE83848.1"/>
    <property type="molecule type" value="Genomic_DNA"/>
</dbReference>
<evidence type="ECO:0000259" key="2">
    <source>
        <dbReference type="Pfam" id="PF03070"/>
    </source>
</evidence>
<dbReference type="RefSeq" id="XP_027614761.1">
    <property type="nucleotide sequence ID" value="XM_027758960.1"/>
</dbReference>
<proteinExistence type="predicted"/>
<dbReference type="GeneID" id="38780765"/>
<dbReference type="GO" id="GO:0006772">
    <property type="term" value="P:thiamine metabolic process"/>
    <property type="evidence" value="ECO:0007669"/>
    <property type="project" value="UniProtKB-ARBA"/>
</dbReference>
<dbReference type="InterPro" id="IPR053261">
    <property type="entry name" value="Polyketide-peptide_reg"/>
</dbReference>
<dbReference type="PANTHER" id="PTHR41813">
    <property type="entry name" value="REGULATOR PAB1642, PUTATIVE (AFU_ORTHOLOGUE AFUA_3G11955)-RELATED"/>
    <property type="match status" value="1"/>
</dbReference>
<organism evidence="3 4">
    <name type="scientific">Sparassis crispa</name>
    <dbReference type="NCBI Taxonomy" id="139825"/>
    <lineage>
        <taxon>Eukaryota</taxon>
        <taxon>Fungi</taxon>
        <taxon>Dikarya</taxon>
        <taxon>Basidiomycota</taxon>
        <taxon>Agaricomycotina</taxon>
        <taxon>Agaricomycetes</taxon>
        <taxon>Polyporales</taxon>
        <taxon>Sparassidaceae</taxon>
        <taxon>Sparassis</taxon>
    </lineage>
</organism>
<comment type="caution">
    <text evidence="3">The sequence shown here is derived from an EMBL/GenBank/DDBJ whole genome shotgun (WGS) entry which is preliminary data.</text>
</comment>
<dbReference type="PANTHER" id="PTHR41813:SF2">
    <property type="entry name" value="REGULATOR PAB1642, PUTATIVE (AFU_ORTHOLOGUE AFUA_3G11955)-RELATED"/>
    <property type="match status" value="1"/>
</dbReference>
<feature type="domain" description="Thiaminase-2/PQQC" evidence="2">
    <location>
        <begin position="28"/>
        <end position="236"/>
    </location>
</feature>
<dbReference type="InterPro" id="IPR016084">
    <property type="entry name" value="Haem_Oase-like_multi-hlx"/>
</dbReference>
<feature type="region of interest" description="Disordered" evidence="1">
    <location>
        <begin position="1"/>
        <end position="23"/>
    </location>
</feature>
<gene>
    <name evidence="3" type="ORF">SCP_0509050</name>
</gene>
<name>A0A401GNQ3_9APHY</name>